<dbReference type="Proteomes" id="UP001565368">
    <property type="component" value="Unassembled WGS sequence"/>
</dbReference>
<dbReference type="SUPFAM" id="SSF52540">
    <property type="entry name" value="P-loop containing nucleoside triphosphate hydrolases"/>
    <property type="match status" value="1"/>
</dbReference>
<gene>
    <name evidence="5" type="ORF">Q8F55_002077</name>
</gene>
<dbReference type="InterPro" id="IPR005654">
    <property type="entry name" value="ATPase_AFG1-like"/>
</dbReference>
<dbReference type="Pfam" id="PF03969">
    <property type="entry name" value="AFG1_ATPase"/>
    <property type="match status" value="1"/>
</dbReference>
<dbReference type="Gene3D" id="3.40.50.300">
    <property type="entry name" value="P-loop containing nucleotide triphosphate hydrolases"/>
    <property type="match status" value="1"/>
</dbReference>
<evidence type="ECO:0000256" key="3">
    <source>
        <dbReference type="ARBA" id="ARBA00022840"/>
    </source>
</evidence>
<reference evidence="5 6" key="1">
    <citation type="submission" date="2023-08" db="EMBL/GenBank/DDBJ databases">
        <title>Annotated Genome Sequence of Vanrija albida AlHP1.</title>
        <authorList>
            <person name="Herzog R."/>
        </authorList>
    </citation>
    <scope>NUCLEOTIDE SEQUENCE [LARGE SCALE GENOMIC DNA]</scope>
    <source>
        <strain evidence="5 6">AlHP1</strain>
    </source>
</reference>
<evidence type="ECO:0000256" key="2">
    <source>
        <dbReference type="ARBA" id="ARBA00022741"/>
    </source>
</evidence>
<dbReference type="NCBIfam" id="NF040713">
    <property type="entry name" value="ZapE"/>
    <property type="match status" value="1"/>
</dbReference>
<organism evidence="5 6">
    <name type="scientific">Vanrija albida</name>
    <dbReference type="NCBI Taxonomy" id="181172"/>
    <lineage>
        <taxon>Eukaryota</taxon>
        <taxon>Fungi</taxon>
        <taxon>Dikarya</taxon>
        <taxon>Basidiomycota</taxon>
        <taxon>Agaricomycotina</taxon>
        <taxon>Tremellomycetes</taxon>
        <taxon>Trichosporonales</taxon>
        <taxon>Trichosporonaceae</taxon>
        <taxon>Vanrija</taxon>
    </lineage>
</organism>
<feature type="compositionally biased region" description="Basic residues" evidence="4">
    <location>
        <begin position="23"/>
        <end position="32"/>
    </location>
</feature>
<comment type="caution">
    <text evidence="5">The sequence shown here is derived from an EMBL/GenBank/DDBJ whole genome shotgun (WGS) entry which is preliminary data.</text>
</comment>
<proteinExistence type="inferred from homology"/>
<keyword evidence="2" id="KW-0547">Nucleotide-binding</keyword>
<dbReference type="PANTHER" id="PTHR12169">
    <property type="entry name" value="ATPASE N2B"/>
    <property type="match status" value="1"/>
</dbReference>
<keyword evidence="3" id="KW-0067">ATP-binding</keyword>
<dbReference type="GeneID" id="95983120"/>
<evidence type="ECO:0000256" key="4">
    <source>
        <dbReference type="SAM" id="MobiDB-lite"/>
    </source>
</evidence>
<evidence type="ECO:0000313" key="6">
    <source>
        <dbReference type="Proteomes" id="UP001565368"/>
    </source>
</evidence>
<dbReference type="PANTHER" id="PTHR12169:SF2">
    <property type="entry name" value="AFG1P"/>
    <property type="match status" value="1"/>
</dbReference>
<feature type="region of interest" description="Disordered" evidence="4">
    <location>
        <begin position="21"/>
        <end position="55"/>
    </location>
</feature>
<sequence>MILRHGARLLTARSLRVAAPRLQARHAPRIAQRRSSTAPDPASASRTPDTARPPDLLEAYRTLVSSGRLTWDDEQVRTVMKLRHLASTLAGYDPPLDLVSKLGTRPPQQASERTWYQRLPGVGERVLPDDGARGRALVRVLTGEEEIANLNTPRGILLTGPPGSGKSLLLALFFESLQTQHKQRHHYHAFTLWLYQRVYDELRRRKDGAVPGLAEANKVLAGRRGWRAVFGGGRWESADEDRAASEAGYDDPRDTIPFVIAKEMILSYHILYFDELQLVDASSAALLRDVLSWYWRLGGVVLACSNRVPDELYHHGVQRERMAGFLDSLKGRCEVVELDGGRDWRRRDEAAGEPRWLELGDERFDAAWDALPGTPEPTDVVVYGRRVHVPAVKGAACRFAFADLCEAPLGPADYISLASTFETFFIDDVKVMLLRNKNEARRLINVIDALYEARCKVVVRAAARPEPLFFPDALDPSIDPEHHDILAAEALSETLAAQPRANVSTYNPRTRAQRERADRADMGSSFAVSAIFTGEDERFAYKRAVSRLVEMSTSASYAAEPWIPLAPADRGWEGGAADADTPRAIVHRDTGNGFRGDDVFAAEAGAAHAHRRRPDRHQASNPVMPEPPIPEPPTPGPRDGAPKIAEVHAWGVEEGWGPRAGRWGRGAKAHDEDK</sequence>
<feature type="compositionally biased region" description="Polar residues" evidence="4">
    <location>
        <begin position="33"/>
        <end position="48"/>
    </location>
</feature>
<evidence type="ECO:0000256" key="1">
    <source>
        <dbReference type="ARBA" id="ARBA00010322"/>
    </source>
</evidence>
<feature type="compositionally biased region" description="Pro residues" evidence="4">
    <location>
        <begin position="624"/>
        <end position="636"/>
    </location>
</feature>
<dbReference type="InterPro" id="IPR027417">
    <property type="entry name" value="P-loop_NTPase"/>
</dbReference>
<keyword evidence="6" id="KW-1185">Reference proteome</keyword>
<dbReference type="RefSeq" id="XP_069211071.1">
    <property type="nucleotide sequence ID" value="XM_069350685.1"/>
</dbReference>
<comment type="similarity">
    <text evidence="1">Belongs to the AFG1 ATPase family.</text>
</comment>
<evidence type="ECO:0008006" key="7">
    <source>
        <dbReference type="Google" id="ProtNLM"/>
    </source>
</evidence>
<name>A0ABR3Q9E8_9TREE</name>
<dbReference type="EMBL" id="JBBXJM010000002">
    <property type="protein sequence ID" value="KAL1411127.1"/>
    <property type="molecule type" value="Genomic_DNA"/>
</dbReference>
<accession>A0ABR3Q9E8</accession>
<feature type="region of interest" description="Disordered" evidence="4">
    <location>
        <begin position="606"/>
        <end position="674"/>
    </location>
</feature>
<evidence type="ECO:0000313" key="5">
    <source>
        <dbReference type="EMBL" id="KAL1411127.1"/>
    </source>
</evidence>
<protein>
    <recommendedName>
        <fullName evidence="7">AAA+ ATPase domain-containing protein</fullName>
    </recommendedName>
</protein>